<dbReference type="PANTHER" id="PTHR12929">
    <property type="entry name" value="SOLUTE CARRIER FAMILY 52"/>
    <property type="match status" value="1"/>
</dbReference>
<feature type="transmembrane region" description="Helical" evidence="10">
    <location>
        <begin position="109"/>
        <end position="130"/>
    </location>
</feature>
<dbReference type="PANTHER" id="PTHR12929:SF21">
    <property type="match status" value="1"/>
</dbReference>
<keyword evidence="5" id="KW-1003">Cell membrane</keyword>
<comment type="catalytic activity">
    <reaction evidence="1">
        <text>riboflavin(in) = riboflavin(out)</text>
        <dbReference type="Rhea" id="RHEA:35015"/>
        <dbReference type="ChEBI" id="CHEBI:57986"/>
    </reaction>
</comment>
<dbReference type="AlphaFoldDB" id="A0AAD5Q641"/>
<feature type="transmembrane region" description="Helical" evidence="10">
    <location>
        <begin position="73"/>
        <end position="89"/>
    </location>
</feature>
<comment type="similarity">
    <text evidence="3">Belongs to the riboflavin transporter family.</text>
</comment>
<comment type="subcellular location">
    <subcellularLocation>
        <location evidence="2">Cell membrane</location>
        <topology evidence="2">Multi-pass membrane protein</topology>
    </subcellularLocation>
</comment>
<evidence type="ECO:0000256" key="10">
    <source>
        <dbReference type="SAM" id="Phobius"/>
    </source>
</evidence>
<evidence type="ECO:0000256" key="9">
    <source>
        <dbReference type="SAM" id="MobiDB-lite"/>
    </source>
</evidence>
<evidence type="ECO:0000256" key="2">
    <source>
        <dbReference type="ARBA" id="ARBA00004651"/>
    </source>
</evidence>
<keyword evidence="7 10" id="KW-1133">Transmembrane helix</keyword>
<keyword evidence="6 10" id="KW-0812">Transmembrane</keyword>
<feature type="transmembrane region" description="Helical" evidence="10">
    <location>
        <begin position="424"/>
        <end position="446"/>
    </location>
</feature>
<evidence type="ECO:0000313" key="12">
    <source>
        <dbReference type="Proteomes" id="UP001209570"/>
    </source>
</evidence>
<comment type="caution">
    <text evidence="11">The sequence shown here is derived from an EMBL/GenBank/DDBJ whole genome shotgun (WGS) entry which is preliminary data.</text>
</comment>
<evidence type="ECO:0000256" key="8">
    <source>
        <dbReference type="ARBA" id="ARBA00023136"/>
    </source>
</evidence>
<feature type="region of interest" description="Disordered" evidence="9">
    <location>
        <begin position="1"/>
        <end position="57"/>
    </location>
</feature>
<evidence type="ECO:0000256" key="6">
    <source>
        <dbReference type="ARBA" id="ARBA00022692"/>
    </source>
</evidence>
<dbReference type="InterPro" id="IPR009357">
    <property type="entry name" value="Riboflavin_transptr"/>
</dbReference>
<sequence>MGNTATPNATVVVGQASGRSNSRSNSSSNSSSNSFDPTAAGARSLQARQEPLQQQRQGNQLELDAMAQSSRRATFAAFIGFGLASWIMTNASYIELGVFLRVLPEQYGIFAYSIFALQSANIYPLLYMLLNGREQRVRHATAIWVLLAIGIVTAMLMSVLWKETAMVFGKPHSVAMLVLTHLGGLVSATSSVVFYPYVGTFPGMYTSALSTGEGLSGSMAAMLGLIQRPYDAEAMRFSVFVFYILCAGIMVISLASFAFLELHEWPRRARFLPDVGRAADDKATQRVDQACEVVPLVPERTIHDDDAMHTEEAGVSSTSSEFRVVAPYLVCQLLLAAFSHVRVYRVRESTVVLLAVACTLLAFSLHNRPWLATDIDGYVLPLTLHISYLVFYAYTQTMIYLTLKRLSETASLIGVVHPHRVYQWSGFATQIGAFKGTMIVFPLVFFNESLFLRAST</sequence>
<feature type="compositionally biased region" description="Low complexity" evidence="9">
    <location>
        <begin position="19"/>
        <end position="34"/>
    </location>
</feature>
<dbReference type="EMBL" id="JAKCXM010000541">
    <property type="protein sequence ID" value="KAJ0393024.1"/>
    <property type="molecule type" value="Genomic_DNA"/>
</dbReference>
<evidence type="ECO:0000256" key="4">
    <source>
        <dbReference type="ARBA" id="ARBA00022448"/>
    </source>
</evidence>
<proteinExistence type="inferred from homology"/>
<evidence type="ECO:0000256" key="3">
    <source>
        <dbReference type="ARBA" id="ARBA00006366"/>
    </source>
</evidence>
<keyword evidence="12" id="KW-1185">Reference proteome</keyword>
<feature type="compositionally biased region" description="Low complexity" evidence="9">
    <location>
        <begin position="45"/>
        <end position="57"/>
    </location>
</feature>
<dbReference type="Pfam" id="PF06237">
    <property type="entry name" value="SLC52_ribofla_tr"/>
    <property type="match status" value="1"/>
</dbReference>
<accession>A0AAD5Q641</accession>
<evidence type="ECO:0000256" key="7">
    <source>
        <dbReference type="ARBA" id="ARBA00022989"/>
    </source>
</evidence>
<evidence type="ECO:0000313" key="11">
    <source>
        <dbReference type="EMBL" id="KAJ0393024.1"/>
    </source>
</evidence>
<feature type="transmembrane region" description="Helical" evidence="10">
    <location>
        <begin position="349"/>
        <end position="366"/>
    </location>
</feature>
<evidence type="ECO:0000256" key="1">
    <source>
        <dbReference type="ARBA" id="ARBA00000215"/>
    </source>
</evidence>
<gene>
    <name evidence="11" type="ORF">P43SY_012111</name>
</gene>
<feature type="transmembrane region" description="Helical" evidence="10">
    <location>
        <begin position="142"/>
        <end position="161"/>
    </location>
</feature>
<keyword evidence="4" id="KW-0813">Transport</keyword>
<keyword evidence="8 10" id="KW-0472">Membrane</keyword>
<evidence type="ECO:0000256" key="5">
    <source>
        <dbReference type="ARBA" id="ARBA00022475"/>
    </source>
</evidence>
<feature type="transmembrane region" description="Helical" evidence="10">
    <location>
        <begin position="238"/>
        <end position="260"/>
    </location>
</feature>
<dbReference type="GO" id="GO:0032217">
    <property type="term" value="F:riboflavin transmembrane transporter activity"/>
    <property type="evidence" value="ECO:0007669"/>
    <property type="project" value="InterPro"/>
</dbReference>
<dbReference type="Proteomes" id="UP001209570">
    <property type="component" value="Unassembled WGS sequence"/>
</dbReference>
<dbReference type="GO" id="GO:0005886">
    <property type="term" value="C:plasma membrane"/>
    <property type="evidence" value="ECO:0007669"/>
    <property type="project" value="UniProtKB-SubCell"/>
</dbReference>
<feature type="transmembrane region" description="Helical" evidence="10">
    <location>
        <begin position="173"/>
        <end position="198"/>
    </location>
</feature>
<reference evidence="11" key="1">
    <citation type="submission" date="2021-12" db="EMBL/GenBank/DDBJ databases">
        <title>Prjna785345.</title>
        <authorList>
            <person name="Rujirawat T."/>
            <person name="Krajaejun T."/>
        </authorList>
    </citation>
    <scope>NUCLEOTIDE SEQUENCE</scope>
    <source>
        <strain evidence="11">Pi057C3</strain>
    </source>
</reference>
<protein>
    <submittedName>
        <fullName evidence="11">Uncharacterized protein</fullName>
    </submittedName>
</protein>
<feature type="transmembrane region" description="Helical" evidence="10">
    <location>
        <begin position="378"/>
        <end position="403"/>
    </location>
</feature>
<name>A0AAD5Q641_PYTIN</name>
<organism evidence="11 12">
    <name type="scientific">Pythium insidiosum</name>
    <name type="common">Pythiosis disease agent</name>
    <dbReference type="NCBI Taxonomy" id="114742"/>
    <lineage>
        <taxon>Eukaryota</taxon>
        <taxon>Sar</taxon>
        <taxon>Stramenopiles</taxon>
        <taxon>Oomycota</taxon>
        <taxon>Peronosporomycetes</taxon>
        <taxon>Pythiales</taxon>
        <taxon>Pythiaceae</taxon>
        <taxon>Pythium</taxon>
    </lineage>
</organism>